<dbReference type="InterPro" id="IPR036457">
    <property type="entry name" value="PPM-type-like_dom_sf"/>
</dbReference>
<dbReference type="InterPro" id="IPR000700">
    <property type="entry name" value="PAS-assoc_C"/>
</dbReference>
<gene>
    <name evidence="4" type="ORF">FH608_038660</name>
</gene>
<organism evidence="4 5">
    <name type="scientific">Nonomuraea phyllanthi</name>
    <dbReference type="NCBI Taxonomy" id="2219224"/>
    <lineage>
        <taxon>Bacteria</taxon>
        <taxon>Bacillati</taxon>
        <taxon>Actinomycetota</taxon>
        <taxon>Actinomycetes</taxon>
        <taxon>Streptosporangiales</taxon>
        <taxon>Streptosporangiaceae</taxon>
        <taxon>Nonomuraea</taxon>
    </lineage>
</organism>
<dbReference type="InterPro" id="IPR000014">
    <property type="entry name" value="PAS"/>
</dbReference>
<dbReference type="PANTHER" id="PTHR43156:SF2">
    <property type="entry name" value="STAGE II SPORULATION PROTEIN E"/>
    <property type="match status" value="1"/>
</dbReference>
<proteinExistence type="predicted"/>
<sequence length="812" mass="85784">MVEHGEPAEGQDPARPAAPVAGLAAAAPLSQHGEAGAAELAATVERLSAEIRTLGQDTELRALVELAKGVLVERLNCGPAEASRQLQRLAAESHVALPELAADIVNQAAGDAITHAVAEARAADTVPRAEQETSEAAAQPGTSSLRLRTAEAAVSAGDDAQTLAGAVLDHGLSPLGATAAAVWAPAPDGSLTLAGEAGFGPAEAARWRYVPPGVGAPAQRAVAEDRTLWVSETSDAPAPTIGRGLGGTIAVLPAHVGGRRVGALEIRWPGPGPGIPPTPALLRQLEALAQLCALSLSSRGTEPDAPPGGPAVWLTGLVDGLLDSGALLRPLRNRDGRITDFLIEHTNERFTDPVGRPRGSLTGLPLLEAYPLFALEGGLFEQIKRVHATGISLRNEKMALRFPAEPTPKAVLAAVGLGRFGDTVLLTWRFQEGDTRLADLLQHVQRLSLIGGFEENLTTSEIVWTDQLRALRGLPVGAEPIPLHHLGRHVHPDDTRAVGCFLRTVLHNQEESAVTFRLPRPDGVVRHLRLVAEPVCDASGHLVAVRGAYQDISPHRWTEVALAATRDRLVGAEQEAAERHRLARQLQRAIMPAADQPVHTAGLRVAVRYCPADEDQRVGGDWYDAVLLPGDRVLLTVGDVAGHGVSAATGMVVLRNALRGLAVTGAGPSRLLSWLNRLAQGLTEPVTATVVCGLFDPATRTLLWARAGHLPPVLVRQGTAKLLPLPEGLMLGVVDNASYEESRLEMEPQDTLLMYTDGLIECRDSDVRHALGHLLTAAGRQVDDLDSYLGHLLSQDIADTDDDVCLIGVQAS</sequence>
<dbReference type="Gene3D" id="1.10.10.10">
    <property type="entry name" value="Winged helix-like DNA-binding domain superfamily/Winged helix DNA-binding domain"/>
    <property type="match status" value="1"/>
</dbReference>
<reference evidence="4 5" key="1">
    <citation type="submission" date="2019-10" db="EMBL/GenBank/DDBJ databases">
        <title>Nonomuraea sp. nov., isolated from Phyllanthus amarus.</title>
        <authorList>
            <person name="Klykleung N."/>
            <person name="Tanasupawat S."/>
        </authorList>
    </citation>
    <scope>NUCLEOTIDE SEQUENCE [LARGE SCALE GENOMIC DNA]</scope>
    <source>
        <strain evidence="4 5">PA1-10</strain>
    </source>
</reference>
<dbReference type="InterPro" id="IPR029016">
    <property type="entry name" value="GAF-like_dom_sf"/>
</dbReference>
<dbReference type="RefSeq" id="WP_139635371.1">
    <property type="nucleotide sequence ID" value="NZ_VDLX02000019.1"/>
</dbReference>
<dbReference type="Gene3D" id="2.10.70.100">
    <property type="match status" value="1"/>
</dbReference>
<dbReference type="PROSITE" id="PS50113">
    <property type="entry name" value="PAC"/>
    <property type="match status" value="1"/>
</dbReference>
<dbReference type="SMART" id="SM00331">
    <property type="entry name" value="PP2C_SIG"/>
    <property type="match status" value="1"/>
</dbReference>
<evidence type="ECO:0000313" key="5">
    <source>
        <dbReference type="Proteomes" id="UP000312512"/>
    </source>
</evidence>
<dbReference type="InterPro" id="IPR036388">
    <property type="entry name" value="WH-like_DNA-bd_sf"/>
</dbReference>
<dbReference type="Pfam" id="PF07228">
    <property type="entry name" value="SpoIIE"/>
    <property type="match status" value="1"/>
</dbReference>
<dbReference type="PANTHER" id="PTHR43156">
    <property type="entry name" value="STAGE II SPORULATION PROTEIN E-RELATED"/>
    <property type="match status" value="1"/>
</dbReference>
<dbReference type="InterPro" id="IPR005561">
    <property type="entry name" value="ANTAR"/>
</dbReference>
<accession>A0A5C4VMW9</accession>
<comment type="caution">
    <text evidence="4">The sequence shown here is derived from an EMBL/GenBank/DDBJ whole genome shotgun (WGS) entry which is preliminary data.</text>
</comment>
<dbReference type="EMBL" id="VDLX02000019">
    <property type="protein sequence ID" value="KAB8189526.1"/>
    <property type="molecule type" value="Genomic_DNA"/>
</dbReference>
<dbReference type="Gene3D" id="3.30.450.40">
    <property type="match status" value="1"/>
</dbReference>
<dbReference type="OrthoDB" id="7943561at2"/>
<dbReference type="GO" id="GO:0003723">
    <property type="term" value="F:RNA binding"/>
    <property type="evidence" value="ECO:0007669"/>
    <property type="project" value="InterPro"/>
</dbReference>
<dbReference type="SUPFAM" id="SSF81606">
    <property type="entry name" value="PP2C-like"/>
    <property type="match status" value="1"/>
</dbReference>
<keyword evidence="3" id="KW-0804">Transcription</keyword>
<dbReference type="GO" id="GO:0016791">
    <property type="term" value="F:phosphatase activity"/>
    <property type="evidence" value="ECO:0007669"/>
    <property type="project" value="TreeGrafter"/>
</dbReference>
<keyword evidence="1" id="KW-0378">Hydrolase</keyword>
<dbReference type="PROSITE" id="PS50921">
    <property type="entry name" value="ANTAR"/>
    <property type="match status" value="1"/>
</dbReference>
<dbReference type="InterPro" id="IPR001932">
    <property type="entry name" value="PPM-type_phosphatase-like_dom"/>
</dbReference>
<dbReference type="Proteomes" id="UP000312512">
    <property type="component" value="Unassembled WGS sequence"/>
</dbReference>
<dbReference type="SUPFAM" id="SSF55785">
    <property type="entry name" value="PYP-like sensor domain (PAS domain)"/>
    <property type="match status" value="1"/>
</dbReference>
<dbReference type="CDD" id="cd00130">
    <property type="entry name" value="PAS"/>
    <property type="match status" value="1"/>
</dbReference>
<keyword evidence="5" id="KW-1185">Reference proteome</keyword>
<dbReference type="AlphaFoldDB" id="A0A5C4VMW9"/>
<dbReference type="Gene3D" id="3.60.40.10">
    <property type="entry name" value="PPM-type phosphatase domain"/>
    <property type="match status" value="1"/>
</dbReference>
<dbReference type="SUPFAM" id="SSF52172">
    <property type="entry name" value="CheY-like"/>
    <property type="match status" value="1"/>
</dbReference>
<dbReference type="InterPro" id="IPR011006">
    <property type="entry name" value="CheY-like_superfamily"/>
</dbReference>
<evidence type="ECO:0000256" key="1">
    <source>
        <dbReference type="ARBA" id="ARBA00022801"/>
    </source>
</evidence>
<evidence type="ECO:0000256" key="2">
    <source>
        <dbReference type="ARBA" id="ARBA00023015"/>
    </source>
</evidence>
<protein>
    <submittedName>
        <fullName evidence="4">SpoIIE family protein phosphatase</fullName>
    </submittedName>
</protein>
<dbReference type="InterPro" id="IPR052016">
    <property type="entry name" value="Bact_Sigma-Reg"/>
</dbReference>
<evidence type="ECO:0000313" key="4">
    <source>
        <dbReference type="EMBL" id="KAB8189526.1"/>
    </source>
</evidence>
<dbReference type="Pfam" id="PF03861">
    <property type="entry name" value="ANTAR"/>
    <property type="match status" value="1"/>
</dbReference>
<dbReference type="SUPFAM" id="SSF55781">
    <property type="entry name" value="GAF domain-like"/>
    <property type="match status" value="1"/>
</dbReference>
<dbReference type="InterPro" id="IPR035965">
    <property type="entry name" value="PAS-like_dom_sf"/>
</dbReference>
<name>A0A5C4VMW9_9ACTN</name>
<keyword evidence="2" id="KW-0805">Transcription regulation</keyword>
<dbReference type="SMART" id="SM01012">
    <property type="entry name" value="ANTAR"/>
    <property type="match status" value="1"/>
</dbReference>
<evidence type="ECO:0000256" key="3">
    <source>
        <dbReference type="ARBA" id="ARBA00023163"/>
    </source>
</evidence>
<dbReference type="Gene3D" id="3.30.450.20">
    <property type="entry name" value="PAS domain"/>
    <property type="match status" value="1"/>
</dbReference>